<dbReference type="InterPro" id="IPR018496">
    <property type="entry name" value="PsdUridine_synth_RsuA/RluB_CS"/>
</dbReference>
<dbReference type="PROSITE" id="PS50889">
    <property type="entry name" value="S4"/>
    <property type="match status" value="1"/>
</dbReference>
<dbReference type="GO" id="GO:0140098">
    <property type="term" value="F:catalytic activity, acting on RNA"/>
    <property type="evidence" value="ECO:0007669"/>
    <property type="project" value="UniProtKB-ARBA"/>
</dbReference>
<dbReference type="InterPro" id="IPR000748">
    <property type="entry name" value="PsdUridine_synth_RsuA/RluB/E/F"/>
</dbReference>
<dbReference type="SUPFAM" id="SSF55174">
    <property type="entry name" value="Alpha-L RNA-binding motif"/>
    <property type="match status" value="1"/>
</dbReference>
<dbReference type="EMBL" id="ASWO01000001">
    <property type="protein sequence ID" value="EOT87602.1"/>
    <property type="molecule type" value="Genomic_DNA"/>
</dbReference>
<dbReference type="PANTHER" id="PTHR47683">
    <property type="entry name" value="PSEUDOURIDINE SYNTHASE FAMILY PROTEIN-RELATED"/>
    <property type="match status" value="1"/>
</dbReference>
<dbReference type="Gene3D" id="3.30.70.580">
    <property type="entry name" value="Pseudouridine synthase I, catalytic domain, N-terminal subdomain"/>
    <property type="match status" value="1"/>
</dbReference>
<protein>
    <recommendedName>
        <fullName evidence="5">Pseudouridine synthase</fullName>
        <ecNumber evidence="5">5.4.99.-</ecNumber>
    </recommendedName>
</protein>
<comment type="caution">
    <text evidence="7">The sequence shown here is derived from an EMBL/GenBank/DDBJ whole genome shotgun (WGS) entry which is preliminary data.</text>
</comment>
<dbReference type="Gene3D" id="3.30.70.1560">
    <property type="entry name" value="Alpha-L RNA-binding motif"/>
    <property type="match status" value="1"/>
</dbReference>
<dbReference type="InterPro" id="IPR020103">
    <property type="entry name" value="PsdUridine_synth_cat_dom_sf"/>
</dbReference>
<dbReference type="eggNOG" id="COG1187">
    <property type="taxonomic scope" value="Bacteria"/>
</dbReference>
<dbReference type="InterPro" id="IPR036986">
    <property type="entry name" value="S4_RNA-bd_sf"/>
</dbReference>
<name>S0P1A7_9ENTE</name>
<dbReference type="OrthoDB" id="9807213at2"/>
<evidence type="ECO:0000256" key="3">
    <source>
        <dbReference type="ARBA" id="ARBA00023235"/>
    </source>
</evidence>
<dbReference type="InterPro" id="IPR006145">
    <property type="entry name" value="PsdUridine_synth_RsuA/RluA"/>
</dbReference>
<dbReference type="GO" id="GO:0009982">
    <property type="term" value="F:pseudouridine synthase activity"/>
    <property type="evidence" value="ECO:0007669"/>
    <property type="project" value="InterPro"/>
</dbReference>
<reference evidence="7 8" key="1">
    <citation type="submission" date="2013-03" db="EMBL/GenBank/DDBJ databases">
        <title>The Genome Sequence of Enterococcus sulfureus ATCC_49903 (PacBio/Illumina hybrid assembly).</title>
        <authorList>
            <consortium name="The Broad Institute Genomics Platform"/>
            <consortium name="The Broad Institute Genome Sequencing Center for Infectious Disease"/>
            <person name="Earl A."/>
            <person name="Russ C."/>
            <person name="Gilmore M."/>
            <person name="Surin D."/>
            <person name="Walker B."/>
            <person name="Young S."/>
            <person name="Zeng Q."/>
            <person name="Gargeya S."/>
            <person name="Fitzgerald M."/>
            <person name="Haas B."/>
            <person name="Abouelleil A."/>
            <person name="Allen A.W."/>
            <person name="Alvarado L."/>
            <person name="Arachchi H.M."/>
            <person name="Berlin A.M."/>
            <person name="Chapman S.B."/>
            <person name="Gainer-Dewar J."/>
            <person name="Goldberg J."/>
            <person name="Griggs A."/>
            <person name="Gujja S."/>
            <person name="Hansen M."/>
            <person name="Howarth C."/>
            <person name="Imamovic A."/>
            <person name="Ireland A."/>
            <person name="Larimer J."/>
            <person name="McCowan C."/>
            <person name="Murphy C."/>
            <person name="Pearson M."/>
            <person name="Poon T.W."/>
            <person name="Priest M."/>
            <person name="Roberts A."/>
            <person name="Saif S."/>
            <person name="Shea T."/>
            <person name="Sisk P."/>
            <person name="Sykes S."/>
            <person name="Wortman J."/>
            <person name="Nusbaum C."/>
            <person name="Birren B."/>
        </authorList>
    </citation>
    <scope>NUCLEOTIDE SEQUENCE [LARGE SCALE GENOMIC DNA]</scope>
    <source>
        <strain evidence="7 8">ATCC 49903</strain>
    </source>
</reference>
<sequence length="237" mass="27047">MRIDKLIEKNLNTSRKQMKRLFLTGQVVLDGEKIYEEKRNVDSQIHDIRVAGQRLETSENYWLLHKPQGYVTANHDQEHETVFELLDKKDQHPDLYAVGRLDRDTTGLLLLTTNGPLGFALLHPDRHVEKTYHVTVNEALTIQDQQAFLAGIEFIGGRVCKPANLQILETSPTKSTALLTISEGKFHQVKKMFLAQGKKVIALKRVSMGPLRLEQEEVGSYRALTLAELHALKPYFH</sequence>
<dbReference type="PANTHER" id="PTHR47683:SF4">
    <property type="entry name" value="PSEUDOURIDINE SYNTHASE"/>
    <property type="match status" value="1"/>
</dbReference>
<keyword evidence="3 5" id="KW-0413">Isomerase</keyword>
<dbReference type="EC" id="5.4.99.-" evidence="5"/>
<dbReference type="FunFam" id="3.30.70.1560:FF:000001">
    <property type="entry name" value="Pseudouridine synthase"/>
    <property type="match status" value="1"/>
</dbReference>
<dbReference type="GO" id="GO:0006364">
    <property type="term" value="P:rRNA processing"/>
    <property type="evidence" value="ECO:0007669"/>
    <property type="project" value="UniProtKB-ARBA"/>
</dbReference>
<evidence type="ECO:0000256" key="1">
    <source>
        <dbReference type="ARBA" id="ARBA00008348"/>
    </source>
</evidence>
<dbReference type="SUPFAM" id="SSF55120">
    <property type="entry name" value="Pseudouridine synthase"/>
    <property type="match status" value="1"/>
</dbReference>
<keyword evidence="8" id="KW-1185">Reference proteome</keyword>
<keyword evidence="2 4" id="KW-0694">RNA-binding</keyword>
<dbReference type="GO" id="GO:0005829">
    <property type="term" value="C:cytosol"/>
    <property type="evidence" value="ECO:0007669"/>
    <property type="project" value="UniProtKB-ARBA"/>
</dbReference>
<dbReference type="PATRIC" id="fig|1140003.3.peg.659"/>
<feature type="domain" description="Pseudouridine synthase RsuA/RluA-like" evidence="6">
    <location>
        <begin position="60"/>
        <end position="194"/>
    </location>
</feature>
<evidence type="ECO:0000313" key="8">
    <source>
        <dbReference type="Proteomes" id="UP000015961"/>
    </source>
</evidence>
<accession>S0P1A7</accession>
<gene>
    <name evidence="7" type="ORF">I573_00658</name>
</gene>
<evidence type="ECO:0000256" key="5">
    <source>
        <dbReference type="RuleBase" id="RU003887"/>
    </source>
</evidence>
<dbReference type="Proteomes" id="UP000015961">
    <property type="component" value="Unassembled WGS sequence"/>
</dbReference>
<dbReference type="NCBIfam" id="TIGR00093">
    <property type="entry name" value="pseudouridine synthase"/>
    <property type="match status" value="1"/>
</dbReference>
<dbReference type="STRING" id="1140003.OMY_00665"/>
<dbReference type="AlphaFoldDB" id="S0P1A7"/>
<evidence type="ECO:0000256" key="4">
    <source>
        <dbReference type="PROSITE-ProRule" id="PRU00182"/>
    </source>
</evidence>
<dbReference type="RefSeq" id="WP_016185155.1">
    <property type="nucleotide sequence ID" value="NZ_ASWO01000001.1"/>
</dbReference>
<evidence type="ECO:0000313" key="7">
    <source>
        <dbReference type="EMBL" id="EOT87602.1"/>
    </source>
</evidence>
<dbReference type="InterPro" id="IPR050343">
    <property type="entry name" value="RsuA_PseudoU_synthase"/>
</dbReference>
<evidence type="ECO:0000259" key="6">
    <source>
        <dbReference type="Pfam" id="PF00849"/>
    </source>
</evidence>
<dbReference type="GO" id="GO:0001522">
    <property type="term" value="P:pseudouridine synthesis"/>
    <property type="evidence" value="ECO:0007669"/>
    <property type="project" value="InterPro"/>
</dbReference>
<dbReference type="InterPro" id="IPR042092">
    <property type="entry name" value="PsdUridine_s_RsuA/RluB/E/F_cat"/>
</dbReference>
<organism evidence="7 8">
    <name type="scientific">Enterococcus sulfureus ATCC 49903</name>
    <dbReference type="NCBI Taxonomy" id="1140003"/>
    <lineage>
        <taxon>Bacteria</taxon>
        <taxon>Bacillati</taxon>
        <taxon>Bacillota</taxon>
        <taxon>Bacilli</taxon>
        <taxon>Lactobacillales</taxon>
        <taxon>Enterococcaceae</taxon>
        <taxon>Enterococcus</taxon>
    </lineage>
</organism>
<dbReference type="PROSITE" id="PS01149">
    <property type="entry name" value="PSI_RSU"/>
    <property type="match status" value="1"/>
</dbReference>
<dbReference type="InterPro" id="IPR020094">
    <property type="entry name" value="TruA/RsuA/RluB/E/F_N"/>
</dbReference>
<dbReference type="GO" id="GO:0003723">
    <property type="term" value="F:RNA binding"/>
    <property type="evidence" value="ECO:0007669"/>
    <property type="project" value="UniProtKB-KW"/>
</dbReference>
<dbReference type="Gene3D" id="3.10.290.10">
    <property type="entry name" value="RNA-binding S4 domain"/>
    <property type="match status" value="1"/>
</dbReference>
<proteinExistence type="inferred from homology"/>
<comment type="similarity">
    <text evidence="1 5">Belongs to the pseudouridine synthase RsuA family.</text>
</comment>
<dbReference type="Pfam" id="PF00849">
    <property type="entry name" value="PseudoU_synth_2"/>
    <property type="match status" value="1"/>
</dbReference>
<evidence type="ECO:0000256" key="2">
    <source>
        <dbReference type="ARBA" id="ARBA00022884"/>
    </source>
</evidence>
<dbReference type="CDD" id="cd00165">
    <property type="entry name" value="S4"/>
    <property type="match status" value="1"/>
</dbReference>